<dbReference type="PROSITE" id="PS50861">
    <property type="entry name" value="AA_TRNA_LIGASE_II_GLYAB"/>
    <property type="match status" value="1"/>
</dbReference>
<keyword evidence="4 11" id="KW-0963">Cytoplasm</keyword>
<dbReference type="AlphaFoldDB" id="A0A6S6RVX9"/>
<evidence type="ECO:0000256" key="6">
    <source>
        <dbReference type="ARBA" id="ARBA00022741"/>
    </source>
</evidence>
<dbReference type="InterPro" id="IPR006194">
    <property type="entry name" value="Gly-tRNA-synth_heterodimer"/>
</dbReference>
<organism evidence="13">
    <name type="scientific">uncultured Thiotrichaceae bacterium</name>
    <dbReference type="NCBI Taxonomy" id="298394"/>
    <lineage>
        <taxon>Bacteria</taxon>
        <taxon>Pseudomonadati</taxon>
        <taxon>Pseudomonadota</taxon>
        <taxon>Gammaproteobacteria</taxon>
        <taxon>Thiotrichales</taxon>
        <taxon>Thiotrichaceae</taxon>
        <taxon>environmental samples</taxon>
    </lineage>
</organism>
<evidence type="ECO:0000313" key="13">
    <source>
        <dbReference type="EMBL" id="CAA6800028.1"/>
    </source>
</evidence>
<dbReference type="PRINTS" id="PR01045">
    <property type="entry name" value="TRNASYNTHGB"/>
</dbReference>
<evidence type="ECO:0000256" key="2">
    <source>
        <dbReference type="ARBA" id="ARBA00008226"/>
    </source>
</evidence>
<dbReference type="GO" id="GO:0004820">
    <property type="term" value="F:glycine-tRNA ligase activity"/>
    <property type="evidence" value="ECO:0007669"/>
    <property type="project" value="UniProtKB-UniRule"/>
</dbReference>
<dbReference type="InterPro" id="IPR015944">
    <property type="entry name" value="Gly-tRNA-synth_bsu"/>
</dbReference>
<dbReference type="SMART" id="SM00836">
    <property type="entry name" value="DALR_1"/>
    <property type="match status" value="1"/>
</dbReference>
<evidence type="ECO:0000256" key="11">
    <source>
        <dbReference type="HAMAP-Rule" id="MF_00255"/>
    </source>
</evidence>
<evidence type="ECO:0000256" key="10">
    <source>
        <dbReference type="ARBA" id="ARBA00047937"/>
    </source>
</evidence>
<dbReference type="GO" id="GO:0006420">
    <property type="term" value="P:arginyl-tRNA aminoacylation"/>
    <property type="evidence" value="ECO:0007669"/>
    <property type="project" value="InterPro"/>
</dbReference>
<keyword evidence="8 11" id="KW-0648">Protein biosynthesis</keyword>
<dbReference type="EMBL" id="CACVAT010000010">
    <property type="protein sequence ID" value="CAA6800028.1"/>
    <property type="molecule type" value="Genomic_DNA"/>
</dbReference>
<name>A0A6S6RVX9_9GAMM</name>
<comment type="subunit">
    <text evidence="3 11">Tetramer of two alpha and two beta subunits.</text>
</comment>
<evidence type="ECO:0000259" key="12">
    <source>
        <dbReference type="SMART" id="SM00836"/>
    </source>
</evidence>
<dbReference type="GO" id="GO:0005829">
    <property type="term" value="C:cytosol"/>
    <property type="evidence" value="ECO:0007669"/>
    <property type="project" value="TreeGrafter"/>
</dbReference>
<dbReference type="Pfam" id="PF02092">
    <property type="entry name" value="tRNA_synt_2f"/>
    <property type="match status" value="1"/>
</dbReference>
<sequence length="686" mass="75367">MNTDFLVEIGTEELPPKALKKLSAAFTDGIRNGLKEAGIEAADIISYAAPRRLAVWVQQAPGRQEDKMVERKGPPVKAAFDAEGNPTKAGSSFAASCGVELADLDRQETPKGEWLMFRSNKEGQQTATLLPEIVNKSLAGLPIPKRMRWGDNEVEFVRPVHWVVMLADTDIIDGEVLGIKAGRESYGHRFHAPEAINITSPASYAEQLKAAYVSASFADRREMIREEVTKVSTGLGGTAIMPEELLEEVSALVEWPVAIAGKFEDKFLDVPQEALIYTMQGDQKYFGLTDADGKLMPNFITISNIESKDPSKVSEGNERVIRPRFSDAAFFWEQDKKHTMESRREKLKSVVFQQKLGTVHEKSERVAKLAEYIAQQLNADAALAVRAAQIAKCDLVTDMVFEFTDLQGTMGRYYALHDGENAEVAAAMEEQYLPRYAGDELPASSTGRVLALAERLDTLAGIFAIGMKPTGTKDPFALRRAALGVLRIMIEQKLPLDLADLLDKATQNLSDKLDNAPESTEVLAYTLERLRAYYQDQGIGAELVEAVAALSPTQPLDFDQRIKAVAAFRELTASESLAAANKRISNILRKVESAIPESVNADLLQEDAEKALASAVSAQQEKVVPLFAAGDYEAALLSLAELREPVDQFFDGVMVMADDEALKNNRLALLNELRGLFLRVADLSVL</sequence>
<keyword evidence="9 11" id="KW-0030">Aminoacyl-tRNA synthetase</keyword>
<dbReference type="GO" id="GO:0006426">
    <property type="term" value="P:glycyl-tRNA aminoacylation"/>
    <property type="evidence" value="ECO:0007669"/>
    <property type="project" value="UniProtKB-UniRule"/>
</dbReference>
<keyword evidence="5 11" id="KW-0436">Ligase</keyword>
<dbReference type="InterPro" id="IPR008909">
    <property type="entry name" value="DALR_anticod-bd"/>
</dbReference>
<dbReference type="NCBIfam" id="TIGR00211">
    <property type="entry name" value="glyS"/>
    <property type="match status" value="1"/>
</dbReference>
<dbReference type="GO" id="GO:0004814">
    <property type="term" value="F:arginine-tRNA ligase activity"/>
    <property type="evidence" value="ECO:0007669"/>
    <property type="project" value="InterPro"/>
</dbReference>
<evidence type="ECO:0000256" key="3">
    <source>
        <dbReference type="ARBA" id="ARBA00011209"/>
    </source>
</evidence>
<evidence type="ECO:0000256" key="5">
    <source>
        <dbReference type="ARBA" id="ARBA00022598"/>
    </source>
</evidence>
<reference evidence="13" key="1">
    <citation type="submission" date="2020-01" db="EMBL/GenBank/DDBJ databases">
        <authorList>
            <person name="Meier V. D."/>
            <person name="Meier V D."/>
        </authorList>
    </citation>
    <scope>NUCLEOTIDE SEQUENCE</scope>
    <source>
        <strain evidence="13">HLG_WM_MAG_09</strain>
    </source>
</reference>
<evidence type="ECO:0000256" key="1">
    <source>
        <dbReference type="ARBA" id="ARBA00004496"/>
    </source>
</evidence>
<feature type="domain" description="DALR anticodon binding" evidence="12">
    <location>
        <begin position="583"/>
        <end position="686"/>
    </location>
</feature>
<evidence type="ECO:0000256" key="4">
    <source>
        <dbReference type="ARBA" id="ARBA00022490"/>
    </source>
</evidence>
<protein>
    <recommendedName>
        <fullName evidence="11">Glycine--tRNA ligase beta subunit</fullName>
        <ecNumber evidence="11">6.1.1.14</ecNumber>
    </recommendedName>
    <alternativeName>
        <fullName evidence="11">Glycyl-tRNA synthetase beta subunit</fullName>
        <shortName evidence="11">GlyRS</shortName>
    </alternativeName>
</protein>
<comment type="catalytic activity">
    <reaction evidence="10 11">
        <text>tRNA(Gly) + glycine + ATP = glycyl-tRNA(Gly) + AMP + diphosphate</text>
        <dbReference type="Rhea" id="RHEA:16013"/>
        <dbReference type="Rhea" id="RHEA-COMP:9664"/>
        <dbReference type="Rhea" id="RHEA-COMP:9683"/>
        <dbReference type="ChEBI" id="CHEBI:30616"/>
        <dbReference type="ChEBI" id="CHEBI:33019"/>
        <dbReference type="ChEBI" id="CHEBI:57305"/>
        <dbReference type="ChEBI" id="CHEBI:78442"/>
        <dbReference type="ChEBI" id="CHEBI:78522"/>
        <dbReference type="ChEBI" id="CHEBI:456215"/>
        <dbReference type="EC" id="6.1.1.14"/>
    </reaction>
</comment>
<keyword evidence="7 11" id="KW-0067">ATP-binding</keyword>
<evidence type="ECO:0000256" key="9">
    <source>
        <dbReference type="ARBA" id="ARBA00023146"/>
    </source>
</evidence>
<dbReference type="Pfam" id="PF05746">
    <property type="entry name" value="DALR_1"/>
    <property type="match status" value="1"/>
</dbReference>
<evidence type="ECO:0000256" key="8">
    <source>
        <dbReference type="ARBA" id="ARBA00022917"/>
    </source>
</evidence>
<dbReference type="GO" id="GO:0005524">
    <property type="term" value="F:ATP binding"/>
    <property type="evidence" value="ECO:0007669"/>
    <property type="project" value="UniProtKB-UniRule"/>
</dbReference>
<evidence type="ECO:0000256" key="7">
    <source>
        <dbReference type="ARBA" id="ARBA00022840"/>
    </source>
</evidence>
<dbReference type="SUPFAM" id="SSF109604">
    <property type="entry name" value="HD-domain/PDEase-like"/>
    <property type="match status" value="1"/>
</dbReference>
<dbReference type="PANTHER" id="PTHR30075">
    <property type="entry name" value="GLYCYL-TRNA SYNTHETASE"/>
    <property type="match status" value="1"/>
</dbReference>
<dbReference type="EC" id="6.1.1.14" evidence="11"/>
<dbReference type="PANTHER" id="PTHR30075:SF2">
    <property type="entry name" value="GLYCINE--TRNA LIGASE, CHLOROPLASTIC_MITOCHONDRIAL 2"/>
    <property type="match status" value="1"/>
</dbReference>
<proteinExistence type="inferred from homology"/>
<comment type="subcellular location">
    <subcellularLocation>
        <location evidence="1 11">Cytoplasm</location>
    </subcellularLocation>
</comment>
<comment type="similarity">
    <text evidence="2 11">Belongs to the class-II aminoacyl-tRNA synthetase family.</text>
</comment>
<accession>A0A6S6RVX9</accession>
<gene>
    <name evidence="11" type="primary">glyS</name>
    <name evidence="13" type="ORF">HELGO_WM27797</name>
</gene>
<keyword evidence="6 11" id="KW-0547">Nucleotide-binding</keyword>
<dbReference type="HAMAP" id="MF_00255">
    <property type="entry name" value="Gly_tRNA_synth_beta"/>
    <property type="match status" value="1"/>
</dbReference>